<accession>A0A2W5N5U7</accession>
<protein>
    <submittedName>
        <fullName evidence="2">Uncharacterized protein</fullName>
    </submittedName>
</protein>
<sequence length="61" mass="7125">MIIVTWKEKRLLTLIRSAHPRVRRRMLKLAMTLVSDRIAALPAPDNDNDNGRQKPRDFLTD</sequence>
<reference evidence="2 3" key="1">
    <citation type="submission" date="2017-08" db="EMBL/GenBank/DDBJ databases">
        <title>Infants hospitalized years apart are colonized by the same room-sourced microbial strains.</title>
        <authorList>
            <person name="Brooks B."/>
            <person name="Olm M.R."/>
            <person name="Firek B.A."/>
            <person name="Baker R."/>
            <person name="Thomas B.C."/>
            <person name="Morowitz M.J."/>
            <person name="Banfield J.F."/>
        </authorList>
    </citation>
    <scope>NUCLEOTIDE SEQUENCE [LARGE SCALE GENOMIC DNA]</scope>
    <source>
        <strain evidence="2">S2_005_002_R2_29</strain>
    </source>
</reference>
<evidence type="ECO:0000313" key="3">
    <source>
        <dbReference type="Proteomes" id="UP000249417"/>
    </source>
</evidence>
<feature type="region of interest" description="Disordered" evidence="1">
    <location>
        <begin position="40"/>
        <end position="61"/>
    </location>
</feature>
<gene>
    <name evidence="2" type="ORF">DI551_00640</name>
</gene>
<organism evidence="2 3">
    <name type="scientific">Micavibrio aeruginosavorus</name>
    <dbReference type="NCBI Taxonomy" id="349221"/>
    <lineage>
        <taxon>Bacteria</taxon>
        <taxon>Pseudomonadati</taxon>
        <taxon>Bdellovibrionota</taxon>
        <taxon>Bdellovibrionia</taxon>
        <taxon>Bdellovibrionales</taxon>
        <taxon>Pseudobdellovibrionaceae</taxon>
        <taxon>Micavibrio</taxon>
    </lineage>
</organism>
<comment type="caution">
    <text evidence="2">The sequence shown here is derived from an EMBL/GenBank/DDBJ whole genome shotgun (WGS) entry which is preliminary data.</text>
</comment>
<feature type="compositionally biased region" description="Basic and acidic residues" evidence="1">
    <location>
        <begin position="49"/>
        <end position="61"/>
    </location>
</feature>
<proteinExistence type="predicted"/>
<evidence type="ECO:0000313" key="2">
    <source>
        <dbReference type="EMBL" id="PZQ48871.1"/>
    </source>
</evidence>
<dbReference type="Proteomes" id="UP000249417">
    <property type="component" value="Unassembled WGS sequence"/>
</dbReference>
<dbReference type="AlphaFoldDB" id="A0A2W5N5U7"/>
<dbReference type="EMBL" id="QFQB01000002">
    <property type="protein sequence ID" value="PZQ48871.1"/>
    <property type="molecule type" value="Genomic_DNA"/>
</dbReference>
<name>A0A2W5N5U7_9BACT</name>
<evidence type="ECO:0000256" key="1">
    <source>
        <dbReference type="SAM" id="MobiDB-lite"/>
    </source>
</evidence>